<evidence type="ECO:0000313" key="1">
    <source>
        <dbReference type="EMBL" id="KAI8030038.1"/>
    </source>
</evidence>
<proteinExistence type="predicted"/>
<keyword evidence="2" id="KW-1185">Reference proteome</keyword>
<evidence type="ECO:0000313" key="2">
    <source>
        <dbReference type="Proteomes" id="UP001060215"/>
    </source>
</evidence>
<keyword evidence="1" id="KW-0371">Homeobox</keyword>
<dbReference type="EMBL" id="CM045758">
    <property type="protein sequence ID" value="KAI8030038.1"/>
    <property type="molecule type" value="Genomic_DNA"/>
</dbReference>
<protein>
    <submittedName>
        <fullName evidence="1">Homeobox-leucine zipper protein ATHB-7</fullName>
    </submittedName>
</protein>
<sequence>MEGEEYYCAPQPLEATKIESLPFPKPLQNLRKKKNKNKRRFSNEQIRSLESMFESETKLEPRKKVQLARELGLQPRQIAIWFQNRRARWKSKQMEQEYKVLKANYDNLHSKFESLKIEKQSLLIQLQNLTDLLGKPHDQGIKSKDSKENITSGGSDSKDTRREPELHNMGGQVDGSLALPEKWSNFESSGLFDRSCGSSNWWDFWS</sequence>
<dbReference type="Proteomes" id="UP001060215">
    <property type="component" value="Chromosome 1"/>
</dbReference>
<accession>A0ACC0IXZ4</accession>
<organism evidence="1 2">
    <name type="scientific">Camellia lanceoleosa</name>
    <dbReference type="NCBI Taxonomy" id="1840588"/>
    <lineage>
        <taxon>Eukaryota</taxon>
        <taxon>Viridiplantae</taxon>
        <taxon>Streptophyta</taxon>
        <taxon>Embryophyta</taxon>
        <taxon>Tracheophyta</taxon>
        <taxon>Spermatophyta</taxon>
        <taxon>Magnoliopsida</taxon>
        <taxon>eudicotyledons</taxon>
        <taxon>Gunneridae</taxon>
        <taxon>Pentapetalae</taxon>
        <taxon>asterids</taxon>
        <taxon>Ericales</taxon>
        <taxon>Theaceae</taxon>
        <taxon>Camellia</taxon>
    </lineage>
</organism>
<keyword evidence="1" id="KW-0238">DNA-binding</keyword>
<comment type="caution">
    <text evidence="1">The sequence shown here is derived from an EMBL/GenBank/DDBJ whole genome shotgun (WGS) entry which is preliminary data.</text>
</comment>
<reference evidence="1 2" key="1">
    <citation type="journal article" date="2022" name="Plant J.">
        <title>Chromosome-level genome of Camellia lanceoleosa provides a valuable resource for understanding genome evolution and self-incompatibility.</title>
        <authorList>
            <person name="Gong W."/>
            <person name="Xiao S."/>
            <person name="Wang L."/>
            <person name="Liao Z."/>
            <person name="Chang Y."/>
            <person name="Mo W."/>
            <person name="Hu G."/>
            <person name="Li W."/>
            <person name="Zhao G."/>
            <person name="Zhu H."/>
            <person name="Hu X."/>
            <person name="Ji K."/>
            <person name="Xiang X."/>
            <person name="Song Q."/>
            <person name="Yuan D."/>
            <person name="Jin S."/>
            <person name="Zhang L."/>
        </authorList>
    </citation>
    <scope>NUCLEOTIDE SEQUENCE [LARGE SCALE GENOMIC DNA]</scope>
    <source>
        <strain evidence="1">SQ_2022a</strain>
    </source>
</reference>
<name>A0ACC0IXZ4_9ERIC</name>
<gene>
    <name evidence="1" type="ORF">LOK49_LG01G01783</name>
</gene>